<organism evidence="1 2">
    <name type="scientific">Aspergillus ibericus CBS 121593</name>
    <dbReference type="NCBI Taxonomy" id="1448316"/>
    <lineage>
        <taxon>Eukaryota</taxon>
        <taxon>Fungi</taxon>
        <taxon>Dikarya</taxon>
        <taxon>Ascomycota</taxon>
        <taxon>Pezizomycotina</taxon>
        <taxon>Eurotiomycetes</taxon>
        <taxon>Eurotiomycetidae</taxon>
        <taxon>Eurotiales</taxon>
        <taxon>Aspergillaceae</taxon>
        <taxon>Aspergillus</taxon>
        <taxon>Aspergillus subgen. Circumdati</taxon>
    </lineage>
</organism>
<dbReference type="OrthoDB" id="5401170at2759"/>
<dbReference type="InterPro" id="IPR011009">
    <property type="entry name" value="Kinase-like_dom_sf"/>
</dbReference>
<reference evidence="1 2" key="1">
    <citation type="submission" date="2018-02" db="EMBL/GenBank/DDBJ databases">
        <title>The genomes of Aspergillus section Nigri reveals drivers in fungal speciation.</title>
        <authorList>
            <consortium name="DOE Joint Genome Institute"/>
            <person name="Vesth T.C."/>
            <person name="Nybo J."/>
            <person name="Theobald S."/>
            <person name="Brandl J."/>
            <person name="Frisvad J.C."/>
            <person name="Nielsen K.F."/>
            <person name="Lyhne E.K."/>
            <person name="Kogle M.E."/>
            <person name="Kuo A."/>
            <person name="Riley R."/>
            <person name="Clum A."/>
            <person name="Nolan M."/>
            <person name="Lipzen A."/>
            <person name="Salamov A."/>
            <person name="Henrissat B."/>
            <person name="Wiebenga A."/>
            <person name="De vries R.P."/>
            <person name="Grigoriev I.V."/>
            <person name="Mortensen U.H."/>
            <person name="Andersen M.R."/>
            <person name="Baker S.E."/>
        </authorList>
    </citation>
    <scope>NUCLEOTIDE SEQUENCE [LARGE SCALE GENOMIC DNA]</scope>
    <source>
        <strain evidence="1 2">CBS 121593</strain>
    </source>
</reference>
<dbReference type="Proteomes" id="UP000249402">
    <property type="component" value="Unassembled WGS sequence"/>
</dbReference>
<evidence type="ECO:0000313" key="2">
    <source>
        <dbReference type="Proteomes" id="UP000249402"/>
    </source>
</evidence>
<dbReference type="SUPFAM" id="SSF56112">
    <property type="entry name" value="Protein kinase-like (PK-like)"/>
    <property type="match status" value="1"/>
</dbReference>
<name>A0A395GP66_9EURO</name>
<dbReference type="AlphaFoldDB" id="A0A395GP66"/>
<dbReference type="RefSeq" id="XP_025571629.1">
    <property type="nucleotide sequence ID" value="XM_025724017.1"/>
</dbReference>
<dbReference type="VEuPathDB" id="FungiDB:BO80DRAFT_496372"/>
<protein>
    <recommendedName>
        <fullName evidence="3">Protein kinase domain-containing protein</fullName>
    </recommendedName>
</protein>
<evidence type="ECO:0000313" key="1">
    <source>
        <dbReference type="EMBL" id="RAK97301.1"/>
    </source>
</evidence>
<evidence type="ECO:0008006" key="3">
    <source>
        <dbReference type="Google" id="ProtNLM"/>
    </source>
</evidence>
<gene>
    <name evidence="1" type="ORF">BO80DRAFT_496372</name>
</gene>
<dbReference type="EMBL" id="KZ824464">
    <property type="protein sequence ID" value="RAK97301.1"/>
    <property type="molecule type" value="Genomic_DNA"/>
</dbReference>
<accession>A0A395GP66</accession>
<proteinExistence type="predicted"/>
<dbReference type="STRING" id="1448316.A0A395GP66"/>
<sequence length="253" mass="29021">MIIPSYITWFDDDDYIGLELAFPAGSTWKLERKIQEHEDIYGQADHEEGGIISEARAAFVGSKVTGEGPPTAVIKIHMQIPWWGSAGKRASIRAQQAVSETPSRGEMEVEALSILTKAGCSSAPFLIDWMQGKQTEDQWIPGGYIHFVVMEMVPGVDVSTVWNRMERGERDELRAAFKKSWLECTACGVISRDSRLQNLLWDRVRKKCYLIDWEMYHPAHEKDRTWSDRNYIRWNLARKGESGDYNDMSTWVL</sequence>
<keyword evidence="2" id="KW-1185">Reference proteome</keyword>
<dbReference type="GeneID" id="37228882"/>